<comment type="caution">
    <text evidence="2">The sequence shown here is derived from an EMBL/GenBank/DDBJ whole genome shotgun (WGS) entry which is preliminary data.</text>
</comment>
<gene>
    <name evidence="2" type="ORF">NDU88_004181</name>
</gene>
<keyword evidence="3" id="KW-1185">Reference proteome</keyword>
<dbReference type="AlphaFoldDB" id="A0AAV7W5W3"/>
<feature type="compositionally biased region" description="Gly residues" evidence="1">
    <location>
        <begin position="140"/>
        <end position="151"/>
    </location>
</feature>
<feature type="compositionally biased region" description="Low complexity" evidence="1">
    <location>
        <begin position="50"/>
        <end position="62"/>
    </location>
</feature>
<dbReference type="Proteomes" id="UP001066276">
    <property type="component" value="Chromosome 1_2"/>
</dbReference>
<protein>
    <submittedName>
        <fullName evidence="2">Uncharacterized protein</fullName>
    </submittedName>
</protein>
<evidence type="ECO:0000313" key="2">
    <source>
        <dbReference type="EMBL" id="KAJ1208798.1"/>
    </source>
</evidence>
<proteinExistence type="predicted"/>
<sequence length="151" mass="15007">MDLKVQQALALLREAGRLDLVAPEALAQGRPVRRASAGVAAAVAACSPPRAAASGKVSAGRGRAVREAGPGAGRAGRGRGGVGGRAREAPRASLEACLGQRAHASGNTARRGPAMRQYGARPGATPNIRADPGKVQRGHCGAGRGGQIPAG</sequence>
<evidence type="ECO:0000256" key="1">
    <source>
        <dbReference type="SAM" id="MobiDB-lite"/>
    </source>
</evidence>
<evidence type="ECO:0000313" key="3">
    <source>
        <dbReference type="Proteomes" id="UP001066276"/>
    </source>
</evidence>
<name>A0AAV7W5W3_PLEWA</name>
<feature type="compositionally biased region" description="Gly residues" evidence="1">
    <location>
        <begin position="70"/>
        <end position="84"/>
    </location>
</feature>
<feature type="region of interest" description="Disordered" evidence="1">
    <location>
        <begin position="50"/>
        <end position="151"/>
    </location>
</feature>
<organism evidence="2 3">
    <name type="scientific">Pleurodeles waltl</name>
    <name type="common">Iberian ribbed newt</name>
    <dbReference type="NCBI Taxonomy" id="8319"/>
    <lineage>
        <taxon>Eukaryota</taxon>
        <taxon>Metazoa</taxon>
        <taxon>Chordata</taxon>
        <taxon>Craniata</taxon>
        <taxon>Vertebrata</taxon>
        <taxon>Euteleostomi</taxon>
        <taxon>Amphibia</taxon>
        <taxon>Batrachia</taxon>
        <taxon>Caudata</taxon>
        <taxon>Salamandroidea</taxon>
        <taxon>Salamandridae</taxon>
        <taxon>Pleurodelinae</taxon>
        <taxon>Pleurodeles</taxon>
    </lineage>
</organism>
<reference evidence="2" key="1">
    <citation type="journal article" date="2022" name="bioRxiv">
        <title>Sequencing and chromosome-scale assembly of the giantPleurodeles waltlgenome.</title>
        <authorList>
            <person name="Brown T."/>
            <person name="Elewa A."/>
            <person name="Iarovenko S."/>
            <person name="Subramanian E."/>
            <person name="Araus A.J."/>
            <person name="Petzold A."/>
            <person name="Susuki M."/>
            <person name="Suzuki K.-i.T."/>
            <person name="Hayashi T."/>
            <person name="Toyoda A."/>
            <person name="Oliveira C."/>
            <person name="Osipova E."/>
            <person name="Leigh N.D."/>
            <person name="Simon A."/>
            <person name="Yun M.H."/>
        </authorList>
    </citation>
    <scope>NUCLEOTIDE SEQUENCE</scope>
    <source>
        <strain evidence="2">20211129_DDA</strain>
        <tissue evidence="2">Liver</tissue>
    </source>
</reference>
<dbReference type="EMBL" id="JANPWB010000002">
    <property type="protein sequence ID" value="KAJ1208798.1"/>
    <property type="molecule type" value="Genomic_DNA"/>
</dbReference>
<accession>A0AAV7W5W3</accession>